<feature type="compositionally biased region" description="Low complexity" evidence="1">
    <location>
        <begin position="39"/>
        <end position="55"/>
    </location>
</feature>
<evidence type="ECO:0000313" key="3">
    <source>
        <dbReference type="Proteomes" id="UP000226431"/>
    </source>
</evidence>
<keyword evidence="3" id="KW-1185">Reference proteome</keyword>
<accession>A0A2C5YP82</accession>
<feature type="compositionally biased region" description="Low complexity" evidence="1">
    <location>
        <begin position="92"/>
        <end position="111"/>
    </location>
</feature>
<proteinExistence type="predicted"/>
<name>A0A2C5YP82_9HYPO</name>
<dbReference type="AlphaFoldDB" id="A0A2C5YP82"/>
<evidence type="ECO:0000313" key="2">
    <source>
        <dbReference type="EMBL" id="PHH70577.1"/>
    </source>
</evidence>
<dbReference type="Proteomes" id="UP000226431">
    <property type="component" value="Unassembled WGS sequence"/>
</dbReference>
<dbReference type="EMBL" id="NJES01000610">
    <property type="protein sequence ID" value="PHH70577.1"/>
    <property type="molecule type" value="Genomic_DNA"/>
</dbReference>
<sequence>MLGEFQPLRFTTTAESSSLSLAISASIFPACTAVNPLASSRLGSSPSSSSSSSRCASRRPRCNDSERSEKRVRKSSGSDDDEDGDEDEDASDAGFGDATLPSRRVSSSSSSVITMTDWFLLGVDMLVL</sequence>
<feature type="compositionally biased region" description="Acidic residues" evidence="1">
    <location>
        <begin position="78"/>
        <end position="91"/>
    </location>
</feature>
<organism evidence="2 3">
    <name type="scientific">Ophiocordyceps camponoti-rufipedis</name>
    <dbReference type="NCBI Taxonomy" id="2004952"/>
    <lineage>
        <taxon>Eukaryota</taxon>
        <taxon>Fungi</taxon>
        <taxon>Dikarya</taxon>
        <taxon>Ascomycota</taxon>
        <taxon>Pezizomycotina</taxon>
        <taxon>Sordariomycetes</taxon>
        <taxon>Hypocreomycetidae</taxon>
        <taxon>Hypocreales</taxon>
        <taxon>Ophiocordycipitaceae</taxon>
        <taxon>Ophiocordyceps</taxon>
    </lineage>
</organism>
<protein>
    <submittedName>
        <fullName evidence="2">Uncharacterized protein</fullName>
    </submittedName>
</protein>
<gene>
    <name evidence="2" type="ORF">CDD80_5925</name>
</gene>
<comment type="caution">
    <text evidence="2">The sequence shown here is derived from an EMBL/GenBank/DDBJ whole genome shotgun (WGS) entry which is preliminary data.</text>
</comment>
<reference evidence="2 3" key="1">
    <citation type="submission" date="2017-06" db="EMBL/GenBank/DDBJ databases">
        <title>Ant-infecting Ophiocordyceps genomes reveal a high diversity of potential behavioral manipulation genes and a possible major role for enterotoxins.</title>
        <authorList>
            <person name="De Bekker C."/>
            <person name="Evans H.C."/>
            <person name="Brachmann A."/>
            <person name="Hughes D.P."/>
        </authorList>
    </citation>
    <scope>NUCLEOTIDE SEQUENCE [LARGE SCALE GENOMIC DNA]</scope>
    <source>
        <strain evidence="2 3">Map16</strain>
    </source>
</reference>
<feature type="region of interest" description="Disordered" evidence="1">
    <location>
        <begin position="39"/>
        <end position="111"/>
    </location>
</feature>
<evidence type="ECO:0000256" key="1">
    <source>
        <dbReference type="SAM" id="MobiDB-lite"/>
    </source>
</evidence>